<dbReference type="Proteomes" id="UP000643672">
    <property type="component" value="Unassembled WGS sequence"/>
</dbReference>
<sequence length="180" mass="20622">MNDLSLLQELFGEKLIKSEIGDYGKSCIKLEEDKSEYSVTIQHTPEDIVAIKADSFPDLREFFNCSSHTGQCKRADFVIIANKKLIFIELSSSKKINKEVIQQLKGAQCVIEYCQSIGENFYDHSFFKDYQSYFVSISHIGTHKRPSRSAKINNDSLDRLLKISVQSSIPFKKLYSETFV</sequence>
<name>A0A1J5U7V5_9GAMM</name>
<dbReference type="RefSeq" id="WP_071564020.1">
    <property type="nucleotide sequence ID" value="NZ_CAESAQ020000099.1"/>
</dbReference>
<keyword evidence="4" id="KW-1185">Reference proteome</keyword>
<protein>
    <submittedName>
        <fullName evidence="2">Uncharacterized protein</fullName>
    </submittedName>
</protein>
<dbReference type="EMBL" id="CAESAQ020000099">
    <property type="protein sequence ID" value="CAB5506518.1"/>
    <property type="molecule type" value="Genomic_DNA"/>
</dbReference>
<gene>
    <name evidence="2" type="ORF">BGC33_04945</name>
    <name evidence="1" type="ORF">THERMOS_2344</name>
</gene>
<dbReference type="EMBL" id="MIQH01000468">
    <property type="protein sequence ID" value="OIR24926.1"/>
    <property type="molecule type" value="Genomic_DNA"/>
</dbReference>
<accession>A0A1J5U7V5</accession>
<reference evidence="3" key="1">
    <citation type="submission" date="2016-09" db="EMBL/GenBank/DDBJ databases">
        <title>Genome Sequence of Bathymodiolus thermophilus sulfur-oxidizing gill endosymbiont.</title>
        <authorList>
            <person name="Ponnudurai R."/>
            <person name="Kleiner M."/>
            <person name="Sayavedra L."/>
            <person name="Thuermer A."/>
            <person name="Felbeck H."/>
            <person name="Schlueter R."/>
            <person name="Schweder T."/>
            <person name="Markert S."/>
        </authorList>
    </citation>
    <scope>NUCLEOTIDE SEQUENCE [LARGE SCALE GENOMIC DNA]</scope>
    <source>
        <strain evidence="3">BAT/CrabSpa'14</strain>
    </source>
</reference>
<reference evidence="1 4" key="3">
    <citation type="submission" date="2020-05" db="EMBL/GenBank/DDBJ databases">
        <authorList>
            <person name="Petersen J."/>
            <person name="Sayavedra L."/>
        </authorList>
    </citation>
    <scope>NUCLEOTIDE SEQUENCE [LARGE SCALE GENOMIC DNA]</scope>
    <source>
        <strain evidence="1">B thermophilus SOXS</strain>
    </source>
</reference>
<organism evidence="2 3">
    <name type="scientific">Bathymodiolus thermophilus thioautotrophic gill symbiont</name>
    <dbReference type="NCBI Taxonomy" id="2360"/>
    <lineage>
        <taxon>Bacteria</taxon>
        <taxon>Pseudomonadati</taxon>
        <taxon>Pseudomonadota</taxon>
        <taxon>Gammaproteobacteria</taxon>
        <taxon>sulfur-oxidizing symbionts</taxon>
    </lineage>
</organism>
<dbReference type="AlphaFoldDB" id="A0A1J5U7V5"/>
<evidence type="ECO:0000313" key="3">
    <source>
        <dbReference type="Proteomes" id="UP000182798"/>
    </source>
</evidence>
<reference evidence="2" key="2">
    <citation type="journal article" date="2017" name="Stand. Genomic Sci.">
        <title>Genome sequence of the sulfur-oxidizing Bathymodiolus thermophilus gill endosymbiont.</title>
        <authorList>
            <person name="Ponnudurai R."/>
            <person name="Sayavedra L."/>
            <person name="Kleiner M."/>
            <person name="Heiden S.E."/>
            <person name="Thurmer A."/>
            <person name="Felbeck H."/>
            <person name="Schluter R."/>
            <person name="Sievert S.M."/>
            <person name="Daniel R."/>
            <person name="Schweder T."/>
            <person name="Markert S."/>
        </authorList>
    </citation>
    <scope>NUCLEOTIDE SEQUENCE</scope>
    <source>
        <strain evidence="2">BAT/CrabSpa'14</strain>
    </source>
</reference>
<dbReference type="Proteomes" id="UP000182798">
    <property type="component" value="Unassembled WGS sequence"/>
</dbReference>
<proteinExistence type="predicted"/>
<evidence type="ECO:0000313" key="4">
    <source>
        <dbReference type="Proteomes" id="UP000643672"/>
    </source>
</evidence>
<evidence type="ECO:0000313" key="2">
    <source>
        <dbReference type="EMBL" id="OIR24926.1"/>
    </source>
</evidence>
<comment type="caution">
    <text evidence="2">The sequence shown here is derived from an EMBL/GenBank/DDBJ whole genome shotgun (WGS) entry which is preliminary data.</text>
</comment>
<evidence type="ECO:0000313" key="1">
    <source>
        <dbReference type="EMBL" id="CAB5506518.1"/>
    </source>
</evidence>
<dbReference type="OrthoDB" id="510857at2"/>